<comment type="catalytic activity">
    <reaction evidence="9">
        <text>a lipid X + a UDP-2-N,3-O-bis[(3R)-3-hydroxyacyl]-alpha-D-glucosamine = a lipid A disaccharide + UDP + H(+)</text>
        <dbReference type="Rhea" id="RHEA:67828"/>
        <dbReference type="ChEBI" id="CHEBI:15378"/>
        <dbReference type="ChEBI" id="CHEBI:58223"/>
        <dbReference type="ChEBI" id="CHEBI:137748"/>
        <dbReference type="ChEBI" id="CHEBI:176338"/>
        <dbReference type="ChEBI" id="CHEBI:176343"/>
        <dbReference type="EC" id="2.4.1.182"/>
    </reaction>
</comment>
<evidence type="ECO:0000256" key="10">
    <source>
        <dbReference type="NCBIfam" id="TIGR00215"/>
    </source>
</evidence>
<dbReference type="EMBL" id="MNUO01000094">
    <property type="protein sequence ID" value="OIN96458.1"/>
    <property type="molecule type" value="Genomic_DNA"/>
</dbReference>
<dbReference type="GO" id="GO:0008915">
    <property type="term" value="F:lipid-A-disaccharide synthase activity"/>
    <property type="evidence" value="ECO:0007669"/>
    <property type="project" value="UniProtKB-UniRule"/>
</dbReference>
<dbReference type="Proteomes" id="UP000182278">
    <property type="component" value="Unassembled WGS sequence"/>
</dbReference>
<evidence type="ECO:0000313" key="12">
    <source>
        <dbReference type="Proteomes" id="UP000182278"/>
    </source>
</evidence>
<evidence type="ECO:0000256" key="6">
    <source>
        <dbReference type="ARBA" id="ARBA00022676"/>
    </source>
</evidence>
<keyword evidence="8" id="KW-0443">Lipid metabolism</keyword>
<comment type="function">
    <text evidence="1">Condensation of UDP-2,3-diacylglucosamine and 2,3-diacylglucosamine-1-phosphate to form lipid A disaccharide, a precursor of lipid A, a phosphorylated glycolipid that anchors the lipopolysaccharide to the outer membrane of the cell.</text>
</comment>
<dbReference type="SUPFAM" id="SSF53756">
    <property type="entry name" value="UDP-Glycosyltransferase/glycogen phosphorylase"/>
    <property type="match status" value="1"/>
</dbReference>
<evidence type="ECO:0000313" key="11">
    <source>
        <dbReference type="EMBL" id="OIN96458.1"/>
    </source>
</evidence>
<dbReference type="EC" id="2.4.1.182" evidence="2 10"/>
<dbReference type="AlphaFoldDB" id="A0A1J4SCM2"/>
<keyword evidence="7" id="KW-0808">Transferase</keyword>
<name>A0A1J4SCM2_9BACT</name>
<sequence length="379" mass="42113">MNKKIMLVAGEVSGDLHGSLLARSLKVLAPDIKLFGMGGPRMKEMGVDIKFDVIRYANIGIWENAKNYFFTMRRVFHKIKKVVQVENPRCIVLIDYQGFNLALARFVKRKGIPLVYYIPPQYWAWRTSNAKTVASLIDKIIAILPYEEEAYRKVGADVVFTGNPLIDIVKVPYSRDEICKMLILDPNVPIIGLFPGSRFSEVKRLLPVMLKSAEILHSQIPKVQFVLPVAAVHLKSEIEMIVKKSNISVKIIDGRSYEVMAVSNFLIICSGLATLEAAILGAPMVVIYKVSFLTSLIAKILLKIPQVSPPNILARREIVPELLQDKANPENIAWTVSDILSNPGKIKEMKKGLTEAVSKLGPPGASSRAAEIIIKGVRS</sequence>
<evidence type="ECO:0000256" key="2">
    <source>
        <dbReference type="ARBA" id="ARBA00012687"/>
    </source>
</evidence>
<dbReference type="Pfam" id="PF02684">
    <property type="entry name" value="LpxB"/>
    <property type="match status" value="1"/>
</dbReference>
<dbReference type="GO" id="GO:0016020">
    <property type="term" value="C:membrane"/>
    <property type="evidence" value="ECO:0007669"/>
    <property type="project" value="GOC"/>
</dbReference>
<keyword evidence="6" id="KW-0328">Glycosyltransferase</keyword>
<evidence type="ECO:0000256" key="3">
    <source>
        <dbReference type="ARBA" id="ARBA00020902"/>
    </source>
</evidence>
<dbReference type="PANTHER" id="PTHR30372">
    <property type="entry name" value="LIPID-A-DISACCHARIDE SYNTHASE"/>
    <property type="match status" value="1"/>
</dbReference>
<protein>
    <recommendedName>
        <fullName evidence="3 10">Lipid-A-disaccharide synthase</fullName>
        <ecNumber evidence="2 10">2.4.1.182</ecNumber>
    </recommendedName>
</protein>
<comment type="caution">
    <text evidence="11">The sequence shown here is derived from an EMBL/GenBank/DDBJ whole genome shotgun (WGS) entry which is preliminary data.</text>
</comment>
<dbReference type="NCBIfam" id="TIGR00215">
    <property type="entry name" value="lpxB"/>
    <property type="match status" value="1"/>
</dbReference>
<reference evidence="11 12" key="1">
    <citation type="journal article" date="2016" name="Environ. Microbiol.">
        <title>Genomic resolution of a cold subsurface aquifer community provides metabolic insights for novel microbes adapted to high CO concentrations.</title>
        <authorList>
            <person name="Probst A.J."/>
            <person name="Castelle C.J."/>
            <person name="Singh A."/>
            <person name="Brown C.T."/>
            <person name="Anantharaman K."/>
            <person name="Sharon I."/>
            <person name="Hug L.A."/>
            <person name="Burstein D."/>
            <person name="Emerson J.B."/>
            <person name="Thomas B.C."/>
            <person name="Banfield J.F."/>
        </authorList>
    </citation>
    <scope>NUCLEOTIDE SEQUENCE [LARGE SCALE GENOMIC DNA]</scope>
    <source>
        <strain evidence="11">CG1_02_38_46</strain>
    </source>
</reference>
<evidence type="ECO:0000256" key="7">
    <source>
        <dbReference type="ARBA" id="ARBA00022679"/>
    </source>
</evidence>
<dbReference type="GO" id="GO:0005543">
    <property type="term" value="F:phospholipid binding"/>
    <property type="evidence" value="ECO:0007669"/>
    <property type="project" value="TreeGrafter"/>
</dbReference>
<dbReference type="STRING" id="1817893.AUJ66_06210"/>
<keyword evidence="4" id="KW-0444">Lipid biosynthesis</keyword>
<gene>
    <name evidence="11" type="ORF">AUJ66_06210</name>
</gene>
<dbReference type="InterPro" id="IPR003835">
    <property type="entry name" value="Glyco_trans_19"/>
</dbReference>
<dbReference type="GO" id="GO:0009245">
    <property type="term" value="P:lipid A biosynthetic process"/>
    <property type="evidence" value="ECO:0007669"/>
    <property type="project" value="UniProtKB-UniRule"/>
</dbReference>
<keyword evidence="5" id="KW-0441">Lipid A biosynthesis</keyword>
<evidence type="ECO:0000256" key="8">
    <source>
        <dbReference type="ARBA" id="ARBA00023098"/>
    </source>
</evidence>
<dbReference type="Gene3D" id="3.40.50.2000">
    <property type="entry name" value="Glycogen Phosphorylase B"/>
    <property type="match status" value="2"/>
</dbReference>
<proteinExistence type="predicted"/>
<evidence type="ECO:0000256" key="9">
    <source>
        <dbReference type="ARBA" id="ARBA00048975"/>
    </source>
</evidence>
<evidence type="ECO:0000256" key="1">
    <source>
        <dbReference type="ARBA" id="ARBA00002056"/>
    </source>
</evidence>
<organism evidence="11 12">
    <name type="scientific">Candidatus Desantisbacteria bacterium CG1_02_38_46</name>
    <dbReference type="NCBI Taxonomy" id="1817893"/>
    <lineage>
        <taxon>Bacteria</taxon>
        <taxon>Candidatus Desantisiibacteriota</taxon>
    </lineage>
</organism>
<evidence type="ECO:0000256" key="4">
    <source>
        <dbReference type="ARBA" id="ARBA00022516"/>
    </source>
</evidence>
<evidence type="ECO:0000256" key="5">
    <source>
        <dbReference type="ARBA" id="ARBA00022556"/>
    </source>
</evidence>
<dbReference type="PANTHER" id="PTHR30372:SF4">
    <property type="entry name" value="LIPID-A-DISACCHARIDE SYNTHASE, MITOCHONDRIAL-RELATED"/>
    <property type="match status" value="1"/>
</dbReference>
<accession>A0A1J4SCM2</accession>